<dbReference type="RefSeq" id="WP_071316396.1">
    <property type="nucleotide sequence ID" value="NZ_CP063356.2"/>
</dbReference>
<dbReference type="OrthoDB" id="1957331at2"/>
<accession>A0A1S2M8X6</accession>
<gene>
    <name evidence="2" type="ORF">AWH56_009025</name>
    <name evidence="1" type="ORF">AWH56_06710</name>
</gene>
<name>A0A1S2M8X6_9BACI</name>
<reference evidence="2" key="4">
    <citation type="submission" date="2020-10" db="EMBL/GenBank/DDBJ databases">
        <authorList>
            <person name="Bassil N.M."/>
            <person name="Lloyd J.R."/>
        </authorList>
    </citation>
    <scope>NUCLEOTIDE SEQUENCE</scope>
    <source>
        <strain evidence="2">NB2006</strain>
    </source>
</reference>
<proteinExistence type="predicted"/>
<reference evidence="2 3" key="2">
    <citation type="journal article" date="2017" name="Genome Announc.">
        <title>Draft Genome Sequences of Four Alkaliphilic Bacteria Belonging to the Anaerobacillus Genus.</title>
        <authorList>
            <person name="Bassil N.M."/>
            <person name="Lloyd J.R."/>
        </authorList>
    </citation>
    <scope>NUCLEOTIDE SEQUENCE [LARGE SCALE GENOMIC DNA]</scope>
    <source>
        <strain evidence="2 3">NB2006</strain>
    </source>
</reference>
<dbReference type="EMBL" id="LQXD01000060">
    <property type="protein sequence ID" value="OIJ21054.1"/>
    <property type="molecule type" value="Genomic_DNA"/>
</dbReference>
<evidence type="ECO:0000313" key="2">
    <source>
        <dbReference type="EMBL" id="QOY37704.1"/>
    </source>
</evidence>
<reference evidence="1 3" key="1">
    <citation type="submission" date="2016-10" db="EMBL/GenBank/DDBJ databases">
        <title>Draft genome sequences of four alkaliphilic bacteria belonging to the Anaerobacillus genus.</title>
        <authorList>
            <person name="Bassil N.M."/>
            <person name="Lloyd J.R."/>
        </authorList>
    </citation>
    <scope>NUCLEOTIDE SEQUENCE [LARGE SCALE GENOMIC DNA]</scope>
    <source>
        <strain evidence="1 3">NB2006</strain>
    </source>
</reference>
<dbReference type="EMBL" id="CP063356">
    <property type="protein sequence ID" value="QOY37704.1"/>
    <property type="molecule type" value="Genomic_DNA"/>
</dbReference>
<protein>
    <submittedName>
        <fullName evidence="1">Uncharacterized protein</fullName>
    </submittedName>
</protein>
<evidence type="ECO:0000313" key="3">
    <source>
        <dbReference type="Proteomes" id="UP000180175"/>
    </source>
</evidence>
<sequence>MIGLYGVAVYNEIEQENNFHTIFANHPIEAVILACENNEVDKKEMLQNYQDLGELLTYYADRNIYVTEPFFLSDLNEVVGKVLTAREIEVLYSLPTNTVGRDIQRGKLDNYKKEGFIRQSGSTWLIHEMVADKEYNLRPKAKINTILPRTLVTKADIETFLLNLDQYSQSIIETGEDKFHVFEFNELLDIGYSNHLILSHDIKGFYYEHASSKKDRDNRSAKSIPYDELIEIVYKNRASVSEVIKKAIL</sequence>
<reference evidence="2 3" key="3">
    <citation type="journal article" date="2019" name="Int. J. Syst. Evol. Microbiol.">
        <title>Anaerobacillus isosaccharinicus sp. nov., an alkaliphilic bacterium which degrades isosaccharinic acid.</title>
        <authorList>
            <person name="Bassil N.M."/>
            <person name="Lloyd J.R."/>
        </authorList>
    </citation>
    <scope>NUCLEOTIDE SEQUENCE [LARGE SCALE GENOMIC DNA]</scope>
    <source>
        <strain evidence="2 3">NB2006</strain>
    </source>
</reference>
<dbReference type="AlphaFoldDB" id="A0A1S2M8X6"/>
<organism evidence="1 3">
    <name type="scientific">Anaerobacillus isosaccharinicus</name>
    <dbReference type="NCBI Taxonomy" id="1532552"/>
    <lineage>
        <taxon>Bacteria</taxon>
        <taxon>Bacillati</taxon>
        <taxon>Bacillota</taxon>
        <taxon>Bacilli</taxon>
        <taxon>Bacillales</taxon>
        <taxon>Bacillaceae</taxon>
        <taxon>Anaerobacillus</taxon>
    </lineage>
</organism>
<evidence type="ECO:0000313" key="1">
    <source>
        <dbReference type="EMBL" id="OIJ21054.1"/>
    </source>
</evidence>
<keyword evidence="3" id="KW-1185">Reference proteome</keyword>
<dbReference type="KEGG" id="aia:AWH56_009025"/>
<dbReference type="Proteomes" id="UP000180175">
    <property type="component" value="Chromosome"/>
</dbReference>